<name>A0A4V3GKL6_9BACT</name>
<accession>A0A4V3GKL6</accession>
<dbReference type="PANTHER" id="PTHR14969">
    <property type="entry name" value="SPHINGOSINE-1-PHOSPHATE PHOSPHOHYDROLASE"/>
    <property type="match status" value="1"/>
</dbReference>
<feature type="transmembrane region" description="Helical" evidence="1">
    <location>
        <begin position="162"/>
        <end position="182"/>
    </location>
</feature>
<dbReference type="RefSeq" id="WP_133996073.1">
    <property type="nucleotide sequence ID" value="NZ_SODV01000002.1"/>
</dbReference>
<keyword evidence="1" id="KW-0472">Membrane</keyword>
<sequence length="213" mass="24239">MTFVKWLLHADKQCFSFIQTHLTAAWLDPVMMLIRNPLTWIPLYAFILYWILRNDPKASIRFILLTLIAVGITDYTAASLFKPLFGRVRPCYDPDVMGLLRGLINCGGLYSFPSNHATNHFCMAAFWFGSVRSLKGKRWYWLWAWAALVCFAQVYVGKHFPLDVTVGAIYGMAVGAGAAWVFRQWPQLWVRRAKEKKVCATSGETASAEYTPG</sequence>
<evidence type="ECO:0000256" key="1">
    <source>
        <dbReference type="SAM" id="Phobius"/>
    </source>
</evidence>
<feature type="transmembrane region" description="Helical" evidence="1">
    <location>
        <begin position="33"/>
        <end position="52"/>
    </location>
</feature>
<keyword evidence="1" id="KW-1133">Transmembrane helix</keyword>
<dbReference type="OrthoDB" id="9789113at2"/>
<feature type="domain" description="Phosphatidic acid phosphatase type 2/haloperoxidase" evidence="2">
    <location>
        <begin position="63"/>
        <end position="179"/>
    </location>
</feature>
<keyword evidence="4" id="KW-1185">Reference proteome</keyword>
<evidence type="ECO:0000313" key="3">
    <source>
        <dbReference type="EMBL" id="TDW96102.1"/>
    </source>
</evidence>
<dbReference type="SMART" id="SM00014">
    <property type="entry name" value="acidPPc"/>
    <property type="match status" value="1"/>
</dbReference>
<feature type="transmembrane region" description="Helical" evidence="1">
    <location>
        <begin position="139"/>
        <end position="156"/>
    </location>
</feature>
<evidence type="ECO:0000259" key="2">
    <source>
        <dbReference type="SMART" id="SM00014"/>
    </source>
</evidence>
<proteinExistence type="predicted"/>
<protein>
    <submittedName>
        <fullName evidence="3">Undecaprenyl-diphosphatase</fullName>
    </submittedName>
</protein>
<dbReference type="Proteomes" id="UP000294498">
    <property type="component" value="Unassembled WGS sequence"/>
</dbReference>
<reference evidence="3 4" key="1">
    <citation type="submission" date="2019-03" db="EMBL/GenBank/DDBJ databases">
        <title>Genomic Encyclopedia of Type Strains, Phase IV (KMG-IV): sequencing the most valuable type-strain genomes for metagenomic binning, comparative biology and taxonomic classification.</title>
        <authorList>
            <person name="Goeker M."/>
        </authorList>
    </citation>
    <scope>NUCLEOTIDE SEQUENCE [LARGE SCALE GENOMIC DNA]</scope>
    <source>
        <strain evidence="3 4">DSM 100059</strain>
    </source>
</reference>
<dbReference type="PANTHER" id="PTHR14969:SF13">
    <property type="entry name" value="AT30094P"/>
    <property type="match status" value="1"/>
</dbReference>
<evidence type="ECO:0000313" key="4">
    <source>
        <dbReference type="Proteomes" id="UP000294498"/>
    </source>
</evidence>
<dbReference type="Pfam" id="PF01569">
    <property type="entry name" value="PAP2"/>
    <property type="match status" value="1"/>
</dbReference>
<dbReference type="Gene3D" id="1.20.144.10">
    <property type="entry name" value="Phosphatidic acid phosphatase type 2/haloperoxidase"/>
    <property type="match status" value="1"/>
</dbReference>
<dbReference type="EMBL" id="SODV01000002">
    <property type="protein sequence ID" value="TDW96102.1"/>
    <property type="molecule type" value="Genomic_DNA"/>
</dbReference>
<dbReference type="AlphaFoldDB" id="A0A4V3GKL6"/>
<dbReference type="InterPro" id="IPR000326">
    <property type="entry name" value="PAP2/HPO"/>
</dbReference>
<comment type="caution">
    <text evidence="3">The sequence shown here is derived from an EMBL/GenBank/DDBJ whole genome shotgun (WGS) entry which is preliminary data.</text>
</comment>
<dbReference type="InterPro" id="IPR036938">
    <property type="entry name" value="PAP2/HPO_sf"/>
</dbReference>
<dbReference type="SUPFAM" id="SSF48317">
    <property type="entry name" value="Acid phosphatase/Vanadium-dependent haloperoxidase"/>
    <property type="match status" value="1"/>
</dbReference>
<keyword evidence="1" id="KW-0812">Transmembrane</keyword>
<organism evidence="3 4">
    <name type="scientific">Dinghuibacter silviterrae</name>
    <dbReference type="NCBI Taxonomy" id="1539049"/>
    <lineage>
        <taxon>Bacteria</taxon>
        <taxon>Pseudomonadati</taxon>
        <taxon>Bacteroidota</taxon>
        <taxon>Chitinophagia</taxon>
        <taxon>Chitinophagales</taxon>
        <taxon>Chitinophagaceae</taxon>
        <taxon>Dinghuibacter</taxon>
    </lineage>
</organism>
<feature type="transmembrane region" description="Helical" evidence="1">
    <location>
        <begin position="58"/>
        <end position="81"/>
    </location>
</feature>
<gene>
    <name evidence="3" type="ORF">EDB95_3925</name>
</gene>